<comment type="caution">
    <text evidence="2">The sequence shown here is derived from an EMBL/GenBank/DDBJ whole genome shotgun (WGS) entry which is preliminary data.</text>
</comment>
<dbReference type="Proteomes" id="UP000663891">
    <property type="component" value="Unassembled WGS sequence"/>
</dbReference>
<accession>A0A814P5R6</accession>
<keyword evidence="1" id="KW-1133">Transmembrane helix</keyword>
<gene>
    <name evidence="2" type="ORF">VCS650_LOCUS20095</name>
</gene>
<dbReference type="SUPFAM" id="SSF81321">
    <property type="entry name" value="Family A G protein-coupled receptor-like"/>
    <property type="match status" value="1"/>
</dbReference>
<evidence type="ECO:0000313" key="3">
    <source>
        <dbReference type="Proteomes" id="UP000663891"/>
    </source>
</evidence>
<feature type="transmembrane region" description="Helical" evidence="1">
    <location>
        <begin position="24"/>
        <end position="47"/>
    </location>
</feature>
<dbReference type="AlphaFoldDB" id="A0A814P5R6"/>
<dbReference type="EMBL" id="CAJNON010000205">
    <property type="protein sequence ID" value="CAF1100873.1"/>
    <property type="molecule type" value="Genomic_DNA"/>
</dbReference>
<proteinExistence type="predicted"/>
<name>A0A814P5R6_9BILA</name>
<reference evidence="2" key="1">
    <citation type="submission" date="2021-02" db="EMBL/GenBank/DDBJ databases">
        <authorList>
            <person name="Nowell W R."/>
        </authorList>
    </citation>
    <scope>NUCLEOTIDE SEQUENCE</scope>
</reference>
<feature type="transmembrane region" description="Helical" evidence="1">
    <location>
        <begin position="132"/>
        <end position="151"/>
    </location>
</feature>
<keyword evidence="1" id="KW-0812">Transmembrane</keyword>
<sequence>MASMDRFFASSREARRREWSSPKIALRFIIGNAVFWFIMYLQVIGLFEINTGNKCGPRLGTCAMYFSIYLSIDSGILPTFFMLLFGLLTIKNIHQTRRRIKATATTNPDQSVQASIMSKKGMQLHKMLANQIGLYLILNVANPFYFIYRAFTVVTLKSPLRATAESFVNNLTYDLIYLGFALSFASFAVSSEMFRREFQLLIQTKILARFRQRATTVEGTPARIIHAVN</sequence>
<evidence type="ECO:0000256" key="1">
    <source>
        <dbReference type="SAM" id="Phobius"/>
    </source>
</evidence>
<organism evidence="2 3">
    <name type="scientific">Adineta steineri</name>
    <dbReference type="NCBI Taxonomy" id="433720"/>
    <lineage>
        <taxon>Eukaryota</taxon>
        <taxon>Metazoa</taxon>
        <taxon>Spiralia</taxon>
        <taxon>Gnathifera</taxon>
        <taxon>Rotifera</taxon>
        <taxon>Eurotatoria</taxon>
        <taxon>Bdelloidea</taxon>
        <taxon>Adinetida</taxon>
        <taxon>Adinetidae</taxon>
        <taxon>Adineta</taxon>
    </lineage>
</organism>
<feature type="transmembrane region" description="Helical" evidence="1">
    <location>
        <begin position="171"/>
        <end position="189"/>
    </location>
</feature>
<dbReference type="Gene3D" id="1.20.1070.10">
    <property type="entry name" value="Rhodopsin 7-helix transmembrane proteins"/>
    <property type="match status" value="1"/>
</dbReference>
<keyword evidence="1" id="KW-0472">Membrane</keyword>
<feature type="transmembrane region" description="Helical" evidence="1">
    <location>
        <begin position="67"/>
        <end position="90"/>
    </location>
</feature>
<evidence type="ECO:0000313" key="2">
    <source>
        <dbReference type="EMBL" id="CAF1100873.1"/>
    </source>
</evidence>
<protein>
    <submittedName>
        <fullName evidence="2">Uncharacterized protein</fullName>
    </submittedName>
</protein>